<accession>Q5LC72</accession>
<dbReference type="RefSeq" id="WP_010993070.1">
    <property type="nucleotide sequence ID" value="NC_003228.3"/>
</dbReference>
<evidence type="ECO:0000313" key="2">
    <source>
        <dbReference type="Proteomes" id="UP000006731"/>
    </source>
</evidence>
<dbReference type="EMBL" id="CR626927">
    <property type="protein sequence ID" value="CAH08294.1"/>
    <property type="molecule type" value="Genomic_DNA"/>
</dbReference>
<sequence length="380" mass="43488">MNILYIITGLGIGGAEKVTVDLANLMQDKGNNVAILYLYGDNQYTSLIYKSIFVKGLSMSKTPKSFYLSLIKAREILKKFRPDVVHAQMFHANIFARFLRFFYKIPLLICTEHSKNIESKIRMRLYQITDFLSDVNTNVSREATEYFISHHAFSDLKSFPMYNGIYLEKFEKSNESKLVLKNKIGLENNEFVFLNVGRLVQAKDQTSLLLAFSDFLKTYKLNAKLVIVGEGPLRDNLCNYINNLDIRENVILAGFHSNVSEYYNAADCFVLSSLWEGFGIVLAEAMSCGLPVITTDAGGCREVVEDSRFVISLQNPQEITLKMKEIFDMSLEERDMLGNMNSIRAKKFDINIIGEKWTQIYSLFSSDKKSRNENFTNYNS</sequence>
<dbReference type="CAZy" id="GT4">
    <property type="family name" value="Glycosyltransferase Family 4"/>
</dbReference>
<keyword evidence="2" id="KW-1185">Reference proteome</keyword>
<dbReference type="Pfam" id="PF13439">
    <property type="entry name" value="Glyco_transf_4"/>
    <property type="match status" value="1"/>
</dbReference>
<dbReference type="HOGENOM" id="CLU_009583_0_3_10"/>
<name>Q5LC72_BACFN</name>
<dbReference type="Gene3D" id="3.40.50.2000">
    <property type="entry name" value="Glycogen Phosphorylase B"/>
    <property type="match status" value="2"/>
</dbReference>
<dbReference type="AlphaFoldDB" id="Q5LC72"/>
<protein>
    <submittedName>
        <fullName evidence="1">LPS biosynthesis related glycosyltransferase</fullName>
    </submittedName>
</protein>
<dbReference type="PANTHER" id="PTHR12526">
    <property type="entry name" value="GLYCOSYLTRANSFERASE"/>
    <property type="match status" value="1"/>
</dbReference>
<dbReference type="BioCyc" id="BFRA272559:G1GHZ-2732-MONOMER"/>
<gene>
    <name evidence="1" type="ORF">BF9343_2513</name>
</gene>
<dbReference type="Proteomes" id="UP000006731">
    <property type="component" value="Chromosome"/>
</dbReference>
<evidence type="ECO:0000313" key="1">
    <source>
        <dbReference type="EMBL" id="CAH08294.1"/>
    </source>
</evidence>
<dbReference type="PANTHER" id="PTHR12526:SF630">
    <property type="entry name" value="GLYCOSYLTRANSFERASE"/>
    <property type="match status" value="1"/>
</dbReference>
<accession>A0A380YZW9</accession>
<dbReference type="PaxDb" id="272559-BF9343_2513"/>
<dbReference type="GO" id="GO:0016757">
    <property type="term" value="F:glycosyltransferase activity"/>
    <property type="evidence" value="ECO:0007669"/>
    <property type="project" value="InterPro"/>
</dbReference>
<dbReference type="GeneID" id="60368953"/>
<dbReference type="KEGG" id="bfs:BF9343_2513"/>
<dbReference type="InterPro" id="IPR028098">
    <property type="entry name" value="Glyco_trans_4-like_N"/>
</dbReference>
<dbReference type="SUPFAM" id="SSF53756">
    <property type="entry name" value="UDP-Glycosyltransferase/glycogen phosphorylase"/>
    <property type="match status" value="1"/>
</dbReference>
<dbReference type="Pfam" id="PF00534">
    <property type="entry name" value="Glycos_transf_1"/>
    <property type="match status" value="1"/>
</dbReference>
<reference evidence="1 2" key="1">
    <citation type="journal article" date="2005" name="Science">
        <title>Extensive DNA inversions in the B. fragilis genome control variable gene expression.</title>
        <authorList>
            <person name="Cerdeno-Tarraga A.M."/>
            <person name="Patrick S."/>
            <person name="Crosmann L."/>
            <person name="Blakely G."/>
            <person name="Abratt V."/>
            <person name="Lennard N."/>
            <person name="Duerden B."/>
            <person name="Poxton I."/>
            <person name="Harris B."/>
            <person name="Quail M.A."/>
            <person name="Barron A."/>
            <person name="Clarck L."/>
            <person name="Corton C."/>
            <person name="Doggett J."/>
            <person name="Holden M.T.G."/>
            <person name="Larke N."/>
            <person name="Line A."/>
            <person name="Lord A."/>
            <person name="Norbertczak H."/>
            <person name="Ormond D."/>
            <person name="Price C."/>
            <person name="Rabbinowitsch E."/>
            <person name="Woodward J."/>
            <person name="Barrel B.G."/>
            <person name="Parkhill J."/>
        </authorList>
    </citation>
    <scope>NUCLEOTIDE SEQUENCE [LARGE SCALE GENOMIC DNA]</scope>
    <source>
        <strain evidence="2">ATCC 25285 / DSM 2151 / CCUG 4856 / JCM 11019 / LMG 10263 / NCTC 9343 / Onslow / VPI 2553 / EN-2</strain>
    </source>
</reference>
<dbReference type="CDD" id="cd04951">
    <property type="entry name" value="GT4_WbdM_like"/>
    <property type="match status" value="1"/>
</dbReference>
<proteinExistence type="predicted"/>
<dbReference type="eggNOG" id="COG0438">
    <property type="taxonomic scope" value="Bacteria"/>
</dbReference>
<organism evidence="1 2">
    <name type="scientific">Bacteroides fragilis (strain ATCC 25285 / DSM 2151 / CCUG 4856 / JCM 11019 / LMG 10263 / NCTC 9343 / Onslow / VPI 2553 / EN-2)</name>
    <dbReference type="NCBI Taxonomy" id="272559"/>
    <lineage>
        <taxon>Bacteria</taxon>
        <taxon>Pseudomonadati</taxon>
        <taxon>Bacteroidota</taxon>
        <taxon>Bacteroidia</taxon>
        <taxon>Bacteroidales</taxon>
        <taxon>Bacteroidaceae</taxon>
        <taxon>Bacteroides</taxon>
    </lineage>
</organism>
<dbReference type="InterPro" id="IPR001296">
    <property type="entry name" value="Glyco_trans_1"/>
</dbReference>